<dbReference type="Gene3D" id="3.30.559.30">
    <property type="entry name" value="Nonribosomal peptide synthetase, condensation domain"/>
    <property type="match status" value="9"/>
</dbReference>
<dbReference type="NCBIfam" id="NF004282">
    <property type="entry name" value="PRK05691.1"/>
    <property type="match status" value="7"/>
</dbReference>
<accession>A0A0X9LAB9</accession>
<evidence type="ECO:0000256" key="7">
    <source>
        <dbReference type="ARBA" id="ARBA00023194"/>
    </source>
</evidence>
<dbReference type="FunFam" id="3.40.50.980:FF:000001">
    <property type="entry name" value="Non-ribosomal peptide synthetase"/>
    <property type="match status" value="5"/>
</dbReference>
<dbReference type="InterPro" id="IPR036736">
    <property type="entry name" value="ACP-like_sf"/>
</dbReference>
<dbReference type="GO" id="GO:0044550">
    <property type="term" value="P:secondary metabolite biosynthetic process"/>
    <property type="evidence" value="ECO:0007669"/>
    <property type="project" value="UniProtKB-ARBA"/>
</dbReference>
<dbReference type="GO" id="GO:0031177">
    <property type="term" value="F:phosphopantetheine binding"/>
    <property type="evidence" value="ECO:0007669"/>
    <property type="project" value="InterPro"/>
</dbReference>
<feature type="domain" description="Carrier" evidence="9">
    <location>
        <begin position="966"/>
        <end position="1041"/>
    </location>
</feature>
<dbReference type="InterPro" id="IPR000873">
    <property type="entry name" value="AMP-dep_synth/lig_dom"/>
</dbReference>
<dbReference type="FunFam" id="3.40.50.980:FF:000002">
    <property type="entry name" value="Enterobactin synthetase component F"/>
    <property type="match status" value="2"/>
</dbReference>
<dbReference type="FunFam" id="1.10.1200.10:FF:000016">
    <property type="entry name" value="Non-ribosomal peptide synthase"/>
    <property type="match status" value="2"/>
</dbReference>
<dbReference type="Pfam" id="PF00668">
    <property type="entry name" value="Condensation"/>
    <property type="match status" value="9"/>
</dbReference>
<dbReference type="InterPro" id="IPR001242">
    <property type="entry name" value="Condensation_dom"/>
</dbReference>
<dbReference type="EMBL" id="KT377184">
    <property type="protein sequence ID" value="ALZ48571.1"/>
    <property type="molecule type" value="Genomic_DNA"/>
</dbReference>
<keyword evidence="6" id="KW-0677">Repeat</keyword>
<dbReference type="Gene3D" id="1.10.1200.10">
    <property type="entry name" value="ACP-like"/>
    <property type="match status" value="6"/>
</dbReference>
<dbReference type="InterPro" id="IPR029058">
    <property type="entry name" value="AB_hydrolase_fold"/>
</dbReference>
<dbReference type="InterPro" id="IPR023213">
    <property type="entry name" value="CAT-like_dom_sf"/>
</dbReference>
<evidence type="ECO:0000256" key="4">
    <source>
        <dbReference type="ARBA" id="ARBA00022553"/>
    </source>
</evidence>
<dbReference type="GO" id="GO:0072330">
    <property type="term" value="P:monocarboxylic acid biosynthetic process"/>
    <property type="evidence" value="ECO:0007669"/>
    <property type="project" value="UniProtKB-ARBA"/>
</dbReference>
<evidence type="ECO:0000256" key="6">
    <source>
        <dbReference type="ARBA" id="ARBA00022737"/>
    </source>
</evidence>
<dbReference type="Pfam" id="PF00975">
    <property type="entry name" value="Thioesterase"/>
    <property type="match status" value="1"/>
</dbReference>
<dbReference type="Pfam" id="PF00501">
    <property type="entry name" value="AMP-binding"/>
    <property type="match status" value="6"/>
</dbReference>
<organism evidence="10">
    <name type="scientific">Paenibacillus polymyxa</name>
    <name type="common">Bacillus polymyxa</name>
    <dbReference type="NCBI Taxonomy" id="1406"/>
    <lineage>
        <taxon>Bacteria</taxon>
        <taxon>Bacillati</taxon>
        <taxon>Bacillota</taxon>
        <taxon>Bacilli</taxon>
        <taxon>Bacillales</taxon>
        <taxon>Paenibacillaceae</taxon>
        <taxon>Paenibacillus</taxon>
    </lineage>
</organism>
<evidence type="ECO:0000256" key="2">
    <source>
        <dbReference type="ARBA" id="ARBA00006432"/>
    </source>
</evidence>
<dbReference type="SUPFAM" id="SSF52777">
    <property type="entry name" value="CoA-dependent acyltransferases"/>
    <property type="match status" value="18"/>
</dbReference>
<keyword evidence="4" id="KW-0597">Phosphoprotein</keyword>
<feature type="domain" description="Carrier" evidence="9">
    <location>
        <begin position="4548"/>
        <end position="4622"/>
    </location>
</feature>
<dbReference type="SUPFAM" id="SSF53474">
    <property type="entry name" value="alpha/beta-Hydrolases"/>
    <property type="match status" value="1"/>
</dbReference>
<dbReference type="NCBIfam" id="TIGR01720">
    <property type="entry name" value="NRPS-para261"/>
    <property type="match status" value="3"/>
</dbReference>
<name>A0A0X9LAB9_PAEPO</name>
<feature type="domain" description="Carrier" evidence="9">
    <location>
        <begin position="6060"/>
        <end position="6134"/>
    </location>
</feature>
<dbReference type="GO" id="GO:0005829">
    <property type="term" value="C:cytosol"/>
    <property type="evidence" value="ECO:0007669"/>
    <property type="project" value="TreeGrafter"/>
</dbReference>
<dbReference type="SUPFAM" id="SSF56801">
    <property type="entry name" value="Acetyl-CoA synthetase-like"/>
    <property type="match status" value="6"/>
</dbReference>
<comment type="cofactor">
    <cofactor evidence="1">
        <name>pantetheine 4'-phosphate</name>
        <dbReference type="ChEBI" id="CHEBI:47942"/>
    </cofactor>
</comment>
<dbReference type="FunFam" id="1.10.1200.10:FF:000005">
    <property type="entry name" value="Nonribosomal peptide synthetase 1"/>
    <property type="match status" value="4"/>
</dbReference>
<dbReference type="GO" id="GO:0043041">
    <property type="term" value="P:amino acid activation for nonribosomal peptide biosynthetic process"/>
    <property type="evidence" value="ECO:0007669"/>
    <property type="project" value="TreeGrafter"/>
</dbReference>
<dbReference type="FunFam" id="3.30.300.30:FF:000010">
    <property type="entry name" value="Enterobactin synthetase component F"/>
    <property type="match status" value="6"/>
</dbReference>
<dbReference type="SMART" id="SM00823">
    <property type="entry name" value="PKS_PP"/>
    <property type="match status" value="6"/>
</dbReference>
<evidence type="ECO:0000259" key="9">
    <source>
        <dbReference type="PROSITE" id="PS50075"/>
    </source>
</evidence>
<dbReference type="InterPro" id="IPR025110">
    <property type="entry name" value="AMP-bd_C"/>
</dbReference>
<dbReference type="CDD" id="cd19531">
    <property type="entry name" value="LCL_NRPS-like"/>
    <property type="match status" value="2"/>
</dbReference>
<dbReference type="Gene3D" id="2.30.38.10">
    <property type="entry name" value="Luciferase, Domain 3"/>
    <property type="match status" value="6"/>
</dbReference>
<dbReference type="CDD" id="cd12117">
    <property type="entry name" value="A_NRPS_Srf_like"/>
    <property type="match status" value="1"/>
</dbReference>
<dbReference type="Gene3D" id="1.10.287.490">
    <property type="entry name" value="Helix hairpin bin"/>
    <property type="match status" value="1"/>
</dbReference>
<dbReference type="InterPro" id="IPR020806">
    <property type="entry name" value="PKS_PP-bd"/>
</dbReference>
<dbReference type="PROSITE" id="PS50075">
    <property type="entry name" value="CARRIER"/>
    <property type="match status" value="6"/>
</dbReference>
<reference evidence="10" key="1">
    <citation type="submission" date="2015-08" db="EMBL/GenBank/DDBJ databases">
        <title>Identification of fusaricidin-type compound of Paenibacillus polymyxa A21 and its antagonistic activity against Botrytis cinerea on tomato.</title>
        <authorList>
            <person name="Wu H."/>
        </authorList>
    </citation>
    <scope>NUCLEOTIDE SEQUENCE</scope>
    <source>
        <strain evidence="10">A21</strain>
    </source>
</reference>
<dbReference type="PROSITE" id="PS00455">
    <property type="entry name" value="AMP_BINDING"/>
    <property type="match status" value="6"/>
</dbReference>
<dbReference type="Pfam" id="PF13193">
    <property type="entry name" value="AMP-binding_C"/>
    <property type="match status" value="6"/>
</dbReference>
<dbReference type="FunFam" id="2.30.38.10:FF:000001">
    <property type="entry name" value="Non-ribosomal peptide synthetase PvdI"/>
    <property type="match status" value="6"/>
</dbReference>
<keyword evidence="3" id="KW-0596">Phosphopantetheine</keyword>
<dbReference type="InterPro" id="IPR010071">
    <property type="entry name" value="AA_adenyl_dom"/>
</dbReference>
<dbReference type="NCBIfam" id="NF003417">
    <property type="entry name" value="PRK04813.1"/>
    <property type="match status" value="6"/>
</dbReference>
<dbReference type="Gene3D" id="3.30.559.10">
    <property type="entry name" value="Chloramphenicol acetyltransferase-like domain"/>
    <property type="match status" value="9"/>
</dbReference>
<proteinExistence type="inferred from homology"/>
<dbReference type="Gene3D" id="3.30.300.30">
    <property type="match status" value="6"/>
</dbReference>
<dbReference type="Pfam" id="PF00550">
    <property type="entry name" value="PP-binding"/>
    <property type="match status" value="6"/>
</dbReference>
<keyword evidence="5" id="KW-0436">Ligase</keyword>
<dbReference type="CDD" id="cd17643">
    <property type="entry name" value="A_NRPS_Cytc1-like"/>
    <property type="match status" value="1"/>
</dbReference>
<dbReference type="GO" id="GO:0016874">
    <property type="term" value="F:ligase activity"/>
    <property type="evidence" value="ECO:0007669"/>
    <property type="project" value="UniProtKB-KW"/>
</dbReference>
<dbReference type="PANTHER" id="PTHR45527:SF1">
    <property type="entry name" value="FATTY ACID SYNTHASE"/>
    <property type="match status" value="1"/>
</dbReference>
<dbReference type="InterPro" id="IPR009081">
    <property type="entry name" value="PP-bd_ACP"/>
</dbReference>
<dbReference type="InterPro" id="IPR006162">
    <property type="entry name" value="Ppantetheine_attach_site"/>
</dbReference>
<evidence type="ECO:0000256" key="5">
    <source>
        <dbReference type="ARBA" id="ARBA00022598"/>
    </source>
</evidence>
<keyword evidence="8" id="KW-0511">Multifunctional enzyme</keyword>
<evidence type="ECO:0000313" key="10">
    <source>
        <dbReference type="EMBL" id="ALZ48571.1"/>
    </source>
</evidence>
<dbReference type="FunFam" id="3.40.50.12780:FF:000012">
    <property type="entry name" value="Non-ribosomal peptide synthetase"/>
    <property type="match status" value="6"/>
</dbReference>
<gene>
    <name evidence="10" type="primary">fusA</name>
</gene>
<feature type="domain" description="Carrier" evidence="9">
    <location>
        <begin position="7580"/>
        <end position="7655"/>
    </location>
</feature>
<dbReference type="PANTHER" id="PTHR45527">
    <property type="entry name" value="NONRIBOSOMAL PEPTIDE SYNTHETASE"/>
    <property type="match status" value="1"/>
</dbReference>
<dbReference type="InterPro" id="IPR020845">
    <property type="entry name" value="AMP-binding_CS"/>
</dbReference>
<dbReference type="CDD" id="cd19534">
    <property type="entry name" value="E_NRPS"/>
    <property type="match status" value="3"/>
</dbReference>
<comment type="similarity">
    <text evidence="2">Belongs to the ATP-dependent AMP-binding enzyme family.</text>
</comment>
<feature type="domain" description="Carrier" evidence="9">
    <location>
        <begin position="2001"/>
        <end position="2075"/>
    </location>
</feature>
<evidence type="ECO:0000256" key="1">
    <source>
        <dbReference type="ARBA" id="ARBA00001957"/>
    </source>
</evidence>
<dbReference type="NCBIfam" id="TIGR01733">
    <property type="entry name" value="AA-adenyl-dom"/>
    <property type="match status" value="6"/>
</dbReference>
<dbReference type="PROSITE" id="PS00012">
    <property type="entry name" value="PHOSPHOPANTETHEINE"/>
    <property type="match status" value="6"/>
</dbReference>
<dbReference type="GO" id="GO:0008610">
    <property type="term" value="P:lipid biosynthetic process"/>
    <property type="evidence" value="ECO:0007669"/>
    <property type="project" value="UniProtKB-ARBA"/>
</dbReference>
<protein>
    <submittedName>
        <fullName evidence="10">Fusaricidin synthetase</fullName>
    </submittedName>
</protein>
<dbReference type="Gene3D" id="3.40.50.980">
    <property type="match status" value="12"/>
</dbReference>
<feature type="domain" description="Carrier" evidence="9">
    <location>
        <begin position="3506"/>
        <end position="3581"/>
    </location>
</feature>
<dbReference type="CDD" id="cd19543">
    <property type="entry name" value="DCL_NRPS"/>
    <property type="match status" value="3"/>
</dbReference>
<dbReference type="InterPro" id="IPR010060">
    <property type="entry name" value="NRPS_synth"/>
</dbReference>
<evidence type="ECO:0000256" key="8">
    <source>
        <dbReference type="ARBA" id="ARBA00023268"/>
    </source>
</evidence>
<dbReference type="InterPro" id="IPR001031">
    <property type="entry name" value="Thioesterase"/>
</dbReference>
<keyword evidence="7" id="KW-0045">Antibiotic biosynthesis</keyword>
<sequence length="7909" mass="890056">MNNMQLFDLTNAQKRIWYTELLYPDTSVSQLSGPAKMKGHIHIAASMQSINLIIKQYDAFRIRITSVDGVPKQYVVPYEERQLECLDLTHIESISEVEALLEQHKSKPLPLLDSELFQFLIVKISEEEYWINIKMHHIISDGISMVVYGNQLIAFYMDLIQGNEPKLSDDCSYIEYIADENAYELSDRYQKDKVYWLDKFSDLPELTGWKSYNPLSLSTQAVREHFTVPEALYRELQAFCQQNRISLFQFFMGAMYIYIHKVTNQPDVVIGTSFANRGNKKEKQKIGMFVSTAAARTYVDKDVEVLSFLQDVARDQMSVLRHQKYPYNQLIQDLREMHGNKDIQRLFGVSMEYRLINWVDLDDVRILTDYDFCGDEVNDFVLHIVEILDEGELVLDVDYRTKLFERSEVTDMVSQLLTIAEQIIHTPQLSIAEVNLLGEAEEQSILALSEGDVVDYPREKTIHGLFEEQAERTPDHVAVQMGEQSITYLALNEQANQLARYLRTEGVGADVLVGIMADRSLEMVIGMLAVLKAGGAYVPIDPDYPEERIRYMLEDSGVRLLLTQSHLWESTTFDGKLVSLDEAATYTGDASNLESISGPNHLAYVIYTSGTTGKPKGTLIEHKNVVRLLFNDSNLFDFSSQDTWTLFHSFCFDFSVWEMYGALLYGGKLVIVPALTAKSPAAFLELLKDNQVTILNQTPTYFYQVIQEELAHSSTELSLRKIIFGGEALSPSLLKNWRAKYPGVQLINMYGITETTVHVTYKEITEHEIEAGKSNIGRTIPTLSAYIFDEHRRLQPVGVPGELYIAGDGLARGYLNRPDLTAEKFVEHPYRAGERLYRTGDLARWLPDGNIEYLGRIDHQVKIRGYRIELGEVEAQILKAPNVRETIVLARDDEQGQKLLCAYYVASSDLSPGELRSQLATELPAYMIPTYFVRLEQMPLTPNGKLDRRALPAPEGSVQSGEDYLAPRTAVEAQLVLIWQDILGAARVGVRDNFFEIGGHSLRATLLVTRIRKELGCSISLREVFQSPTVESLARLVKERIPTVYESIPQAEKSEAYPVSSAQKRLYVLRQMDGGELSYNMPGAFTVDGPLDRVRLESAFKALIQRHESLRTGFYMQDGELVQRVHKNVPFALDYTEASVEETDTLIHSFTRAFDLSQAPLLRVGLVKLQEERHLLLFDMHHIISDGVSIQILVEELTQLYQGEHLPELHIQYKDYAVWQREQSEREWQDLEAYWLQAFEGELPVLELPTDFQRPSVRSFEGSRIDFTLDESGNKAIQELASRTGTTLYMVLLAAYSVLLHKYTGQKDIVVGSPVAGRPLAELEGIIGMFVNTLALRSYPAGEKTFQDYLLEVKETALKAFEHQDYPFEKLVEKLGVGRDVSRNPLFDTLLVLQNTEQEEQDMDGVHFTPYPMDTVTAKFDLSLNVEEKGAELAFGLEYSTALYRRETVERLATHLLRVLHAVATNPQLQLAEIEMITPEEKVQIIEVFNATATPYPRDKAIHELFAEQVKRTPEQTALVFGDVRLTYLELEDKARRLAQTLRRLGTLREQPVAIMGGRSIEMVVGMLAVLQAGGAYVPIDPDYPEDRVRYMLEDSNAKLLLVQKGKLINVDYGLPIVDLSSAEAYASEPVQAEEVVQRPQGLAYVIYTSGTTGRPKGVMVEHRNVVRLVKETNYVELNESTRILQTGAVAFDASTFEIWGALLNGGQLYFVENDDILIADRLKAAIAKYGITTMWLTSPLFNQLSLQDEYLFRGLKALLVGGDVLSISHINRVIEANPDLVPINGYGPTENTTFSTTYKIPGRVEGGVPIGRPISNSTAYVVNESLQLQPIGAWGELIVGGEGVARGYLNRPDLTAEKFVPSPVKEGERCYRTGDLVRWLPDGNLEFKGRIDEQVKIRGYRIELPEIEAQLAKVESVVEAVVVVRADELGEKQLCAYYVADRALTAGEVRLALSQVLPGYMMPSYFIQMDRMPLTSNGKVDRRSLPAPQVGAHTGRKYTAPRTPAEEALASVWQGVLGAEQVGIHDNFFELGGDSIKAIQVSSRLLQAGYRLEMKQLFKSPTIAELGAEIQTAVHMAEQGVVRGATRLTPVQQWFFGRNQAEPHHFNQAVMLYREQGFEEKALHHVLRKLAEHHDALRMVFRQTEHGYEAWNRDLKEGELYSLFTADLRNESNPVAAITTLSDDIQRSINLAEGPLMKLGLFHCQDGDHLLIVIHHLVVDGVSWRILFEDFAAGYEQVIQGQALTFPQKTDSFRDWGDALARYSESPEIEIHRAYWRELGDQPLEQLPKDEAVESLLLKDSEMVTAEWTVEETDQLLRKAHRAYQTETNDLLLAALGMAVSKWSGIGKIAVNLEGHGREPIVPNIDITRTVGWFTSQYPVILDLGNNTELSALIKSVKEGLRRIPNKGIGYGLLKTMASQEDADSFNLQPEISFNYLGQFDQDLQGSSLQVSPYPTGSAQSLLGESAYTLDINGMVTDGALTLTMSYNGKQYKSSTMKQLAGYIEESLRLLLQHCVTQERTVLTPSDVLAKGLSIADLEELSKQTNHIGDIENVYSLTPMQKGMLFHDMFEPHTGAYFEQAAFDFKGSFDPTAFGHSLDAVVERHAILRTNFYSGWGGEPLQVVFRHRGAKLVYEDLREMNASQREAYLKTFAAKDKAQGFNLAEDELLRVSILHTDEESFRLLWSFHHIVMDGWCVPLITQEVFEHYFALLEGREPQLAEVQPYSRYIEWLEQQDEAAAADYWSRYLAGYEQQTLLPQVDGAAKGEGYVAEKLNYPVSRELTERLEKVARDAHVTMNILLQSIWGVALQRYNGSRDVVYGSVVSGRPAEIPGIDRMIGLFINTIPVRVKTEENLPFTVLMKQQQEQYMASHMYDTYPLFEIQAQTDQKQDLISHIMVFENYPVEEEVERLGGGEAAFEIEEAELLEQTNYDFNLIVLPGKEMRLLFQYNALVYNPATIEQIKGHLFHLMEQIVENPAISVDVLELVTPQEREQILNVWGDTGASYKHRTTFHGLLEEQAGRTPDATAIVFENEVLTYAELNAKANGLARRLRAEGIKTGDLVGLIVERSTDMIVGMYGIMKAGGAYVPIDPEYPKERINYMLEDSGTKMILAQAHLLKHIGWTGNVLLLDEPSTYDADTSNLKDTADPDDLAYVIYTSGTTGQPKGVLVEHRGLQNLSDVYRGLFEVTPQDRIVQFASLSFDASVSEILTTLSHGATLCVPSTQEILDHALFEQFMNDKGITVATLPPAYAIHLEPERLPTLRCLLTAGSATSVELIEKWRKHVQYFNAYGPTEDSVCTTIWNAQNSEETVGIVSIGQPIANHRVYILDDHFRLLPVGVAGELCISGIGLARGYHNRPELMDEKFVDNPYAPGERMYRTGDLVRWLSNGTIEYLGRIDHQVKIRGYRIELGEVEAHMLRVPSVQEVVVLAVESDDGYKDLVAYFVAAQKLEVSELRADLSEMLPGYMIPSRFIQLEDMPLTSNGKIDRKALQGERGWAVTSSEAPKTPIEIQLAEIWQEVLGVESAGVKDNFFHFGGHSLRAALLVSRIRKEMNREISLREVFESPTIEGLARAIEGYTPLNFEEIPTAEAREHYPLSSAQKRLFILSQLEGGELSYNMPGILTVEGDLDRERLEQAFRRLIRRHGSLRTRFVTVNGEPVQQILPDVPFTVEYAELSESEAEATLQQFVRPFDLSEAPLLRVGLIRIAHERHLLLFDMHHIVSDGVSMNILIEEFLRFYQEEDVLPALQIQYADYAVWQQEQLGRERLKAQEAYWLDAFRGSLPVLDLPVDEVRPAVRSFAGDRIDFQIDASLSASLQELATRTGSTLFMVLLAAYTTLLHKYTGQEDVIVGSPVAGRSHATLEGLIGMFVGTVALRTYPEGEKSFEAYLQEVKETALRAYENQDYPFEELVEKLQLQRDLSRNPLFDTMFVLQNIEQGEQEIEGLRFTPYDHVHPAAKFDLTLTVSEADGTLNCTLEYATAIYKRETAERMAGHFVQLIQEAIANPGMSLSSLDIVTPQEKSMLMKDADEAKADYPRDKTIHALFEEQAVRNPDAIAVVCEEATLSYSELNERANGLARTLRERGLQPDGLVGIMAERSLEMVVGILAILKAGGAYVPVDPEYPKDRIRFMLEDSGAKLLLTQAHLETRVPFTGDVINLDESASYKEDVSILEPAAGPNHLAYVIYTSGTTGKPKGTLIEHKNVVRLLFNDKNMFDFGSQDTWTLFHSFCFDFSVWEMYGALLNGGRLVIVPSLTAKSPERFLQLLKDQKVTVLNQTPTYFYQLLQEELSHRAAELSLRMIIFGGEALSPALLKDWRAKYPQVQLINMYGITETTVHVTYKEITELEIEQGRSNIGIPIPTLRAYILDEQRRPQPIGIPGELYVAGEGLARGYLNRPELTEEKFVAHPFEAGERMYRSGDLARWLPDGSMEYLGRIDHQVKIRGYRIELGEVEAKLLHAPSVREAVVLAREDGSGQKVLVGYFTADQMLTVGELRKALAAELPAYMIPSYFMQLEQMPLTPNGKLDRKALPAPEANVQTGAVYEAPRNAAEEALASVWQGVLGAQQIGIHDHFFDLGGDSIKAIQVSSRLFQSGYKLEMKDLFKYPTIAELSPYLQVAGRTAEQGEIKGATELMPIQRWFFERHTAEPRHYNHAVMLHRKDGFDEAALRLTMDQIAIHHDALRMVFRPTEAGYAAWNRGIDEGELYTLDIADMGQADDEAAAVQAQADAIQASFHLEDGPLFKLGLFHCNDGDHLLIVIHHLLVDGVSWRILFEDIATGYEQALNGQAIVLPQKTDSYLVWSEQAAKYAAGPALDKERSYWQQIEETVLTPLPKDQDQEPGTIRDTESVTVTWSAEETDLLLRQANRAYHTETNDLLLTALGAAIQRWTGMEQVLVNLEGHGREMIIPDLDITRTVGWFTTQYPVLLNLQDGQEVSTRIKRIKENLREVPHKGIGYGLLKYMAPEKDTRFSVEPEVSFNYLGQFDQDLEGNALSLATHSVGKALSDHTPQQYALDVNGMVAEGQLSLTITYSNRQYRKETVSHFAELLQSSLSEVIRHCVVQERAQLTPSDVLFQGLTLEQLDRLTAQTAHIGEIEDVYKLTAMQKGMLFHSLLEPGSSSYFEQATFELRGSFDVDTFFESFQALAQRHAILRTGFYNNITDVPLQVVFKQRPIPLNYVDLRAATLEEQEAQIQAYTTEDMAKGFSLSEDPLMRVTVLQKEQSHLVLWSFHHIVMDGWCIPIITQELFDYYSALRQQVQPVLPPAQPYSRYIEWLDAQDDQEASTYWSQYLEDYDGNTVLPEAKTKSQAKEEGYVLNEHVLHLGTALTRKMDVVAKRNHVTVNTLMQTAWGLILQRYNASSDVVFGGVVSGRPAEIAGIENMVGLFINTVPIRVQSSKDEAFVEVMKRTQAHSLAGRAYDTYPLYEIQGKTTQKQDLISHIMIFENYPLDEQVEQSGNQTEDNLEVANFAMFEQTNYDFNLVVIPGEDIKVCIRYNASVYEQESIARIGGHLLQMLDQVATRPQATIQELEIVTPEERTKLLDWGGKAHVYPSDQGLHTLFEEQVARTPDKIAAISGDIQITYRELNERANRLASTLIAQGLRSEQVVGLLADRSVELLVAIMGVLKAGGAYVPIDPEYPQERIQYILKDSGAEILLTQSHLTKLASFEGMVMELDSPHIYGTGVNNPNIPVRGNDLVYLIYTSGTTGNPKGTMINHKGIVNYIWWANKVYCAGQPTDFPLYSSISFDLTMTSMFTPLINGGIVRIYDGIDKAEVVQHILRENAVDILKLTPTHLSLIKDMTIPAESRIQQLIVGGENLTTHLSKTITDLFGGNIKIYNEYGPTETVVGCMIHLYDPAKDTRESVPIGLPSDNIYIHILDEQLRLVPLGVEGEMYIAGDGVARGYLNRPDLTAEKFIRNPFAAEGNMYRTGDLARRLPNGDIEYIGRIDHQVKIRGYRIELGEIEAKLLDMPLVEEALVVAWADANGQKSLCAYFVADREMSVSELRNELSAELPAYMIPSYFVQMDVMPLTPNGKLDRKALPEPNVGVKAGAAFAAPRTDVENILASIWQGVLGVPLVGIHDNFFELGGDSIKSIQVSSRLLHAGYKLEMKDLFSYPTIAELAQRVSAVSRIADQSEVHGTVKLGPAQRRFLEEQSTDLHHFNQSVMLYRREGFNTDALAKVIQKIAEHHDALRLVFRQGEHGVEAWNRSLGEGELYSLQIHDLRDEKDPALAIEAGAEAIQRSISLEDGPLFRLGLFRCTEGEHLLIVIHHLAVDGVSWRILFEDLQEGYEQAARGEAVKLPQKTDSYRAWVDGITQYANSPAAEQERSFWAEVEGEGFALLPKDKVDGALLIKDSEAVTVTWSAEETEQFLKEANRTYNTEVNDLLLTALGMAVQEWTGIERVGVLLEGHGREPVVPELDITRTIGWFTSQYPVALEMGGEMEIGARIKRIKEDLRRIPNKGVGYGILKYLSDVSDGSSFSAEPEITFNYLGQFDQDLAEGTMEVSPYSAGSEVSEQMVQHQALNINGLITEGQLQLSVSYNHQQFHADSVEKFVGILKERLSEVIGHCVRKERTELTPSDVLLKDISLEEIEELEEQTRHIGSIENMYKLTPMQKGMLFHSLLEPHSEVYFEQATFEIQGVFYPEDFKRSLQHLMKRHAILRTNFHAGWGDFPIQIVFKERACDFVYEDLHELESSEIEARLVAYIAQDKARGFDLANEALLRVAILRTAKEHYHLLWSSHHIILDGWCMPLVLQEVFETYGALREQKEPELPAAASYSQYIQWLEKQGEEEASSYWRGYLEGYEQQTKLPQAFTQPSAKAEAYLSEKLVFTLDAELTERLEQVAKQHQVTMNTLMQAAWGIVLQRYNRSQDVVFGSVVSGRPAEIPGIESMIGLFINTVPVRVQAEGSESFSHVMKRQQELYLAGHAYDSYPLYEIQAQSEQKQDLISHIMVFENYPVEEHLEEKIANDEAEYKITDVQMFEQTNYDFNLIVLPGRSLEFLYRYNARVYDRESVERIQGHLTKILTSVSVQPAIRIDELELITPEEKSQIIEVWGDTAAPYPREKTLHGIFEEKAALTPDHTALIFGETELTYGELHQQANRLARTLRAQGVRPDQPVGIMVERSLEMIIGIHAILKAGGAYVPIDPEFPEDRIRHMLEDSGAKLLLTKSHLIDRFPFTGTILALDDPQAYHADDSNLEPIAGPEHLAYIIYTSGSTGKPKGVMIEHRSAVHTLSQLEAEYPMLAGDRFLLKTTFTFDFSVPELFCWFFGQGTLVILPQGVDKDPVALLEAVDTNRITHLNLVPSMLSVLVQYLKESSTQGFLTLKYLFACGETLPAKLVEEYYKVSPYAVLENIYGPTEAAVYATRYTTSPETATLTHVPIGKPYANVQVWMMDSASQVSPVGVPGELCIAGEGVARGYFNQPELTAEKFIPHPYKPGERIYRTGDLARWLPDGNIEYLGRIDHQVKIRGYRIELGEVEAQILKVPSVQEAVVLALADSSGSTQLCAYFVAEEGLTAGVLREALASELPSYMIPSAFVQLGQMPLNPNGKLDRKALPAPETLLRSTAEFIAPRTQTEVELAQIWSEVLGVQEIGIRDHFFELGGHSLKVLGLIQRISSSMGVHLPLQAVFNLPTVEEMAHEIFKLQATTAADGQEMEIIRFPGKGTLKVFCFPPRVGHSLGYYEMAKELEGLCEVYGMEFIGDRYQGQDMLDRYIDAIVDIQAEGPYVFLGYSLGGNLAFEVAKAMEMRGYHVGDIIMVDAMRKMSKDESTPEELEEIVETVLDSIREQYKAFLADPADRERVMEKMLVYSTYRDELINAGEVHANIHALIAEDDSIGPDTSLDKLLWQQATLGQYKEYEVIGTHDVLLDSGFVGENAKVLRQILGKIAEASSKNKPILS</sequence>
<dbReference type="Gene3D" id="3.40.50.1820">
    <property type="entry name" value="alpha/beta hydrolase"/>
    <property type="match status" value="1"/>
</dbReference>
<dbReference type="SUPFAM" id="SSF47336">
    <property type="entry name" value="ACP-like"/>
    <property type="match status" value="6"/>
</dbReference>
<evidence type="ECO:0000256" key="3">
    <source>
        <dbReference type="ARBA" id="ARBA00022450"/>
    </source>
</evidence>
<dbReference type="InterPro" id="IPR045851">
    <property type="entry name" value="AMP-bd_C_sf"/>
</dbReference>
<dbReference type="GO" id="GO:0017000">
    <property type="term" value="P:antibiotic biosynthetic process"/>
    <property type="evidence" value="ECO:0007669"/>
    <property type="project" value="UniProtKB-KW"/>
</dbReference>